<evidence type="ECO:0000313" key="3">
    <source>
        <dbReference type="Proteomes" id="UP000642125"/>
    </source>
</evidence>
<dbReference type="EMBL" id="BONO01000007">
    <property type="protein sequence ID" value="GIG35866.1"/>
    <property type="molecule type" value="Genomic_DNA"/>
</dbReference>
<protein>
    <submittedName>
        <fullName evidence="2">Uncharacterized protein</fullName>
    </submittedName>
</protein>
<gene>
    <name evidence="2" type="ORF">Cpa01nite_12470</name>
</gene>
<feature type="region of interest" description="Disordered" evidence="1">
    <location>
        <begin position="38"/>
        <end position="98"/>
    </location>
</feature>
<accession>A0A919PA75</accession>
<dbReference type="AlphaFoldDB" id="A0A919PA75"/>
<feature type="compositionally biased region" description="Low complexity" evidence="1">
    <location>
        <begin position="79"/>
        <end position="98"/>
    </location>
</feature>
<sequence>MVGEHRGATALGLVLLAVGLAAAFVFAVPQDRWAVDQVPPAPGTRVPPLPQRGRQRRVPRRLTPPARPAQGAVAPSRCRPTTASSRSASALALPGTAV</sequence>
<reference evidence="2" key="1">
    <citation type="submission" date="2021-01" db="EMBL/GenBank/DDBJ databases">
        <title>Whole genome shotgun sequence of Cellulomonas pakistanensis NBRC 110800.</title>
        <authorList>
            <person name="Komaki H."/>
            <person name="Tamura T."/>
        </authorList>
    </citation>
    <scope>NUCLEOTIDE SEQUENCE</scope>
    <source>
        <strain evidence="2">NBRC 110800</strain>
    </source>
</reference>
<organism evidence="2 3">
    <name type="scientific">Cellulomonas pakistanensis</name>
    <dbReference type="NCBI Taxonomy" id="992287"/>
    <lineage>
        <taxon>Bacteria</taxon>
        <taxon>Bacillati</taxon>
        <taxon>Actinomycetota</taxon>
        <taxon>Actinomycetes</taxon>
        <taxon>Micrococcales</taxon>
        <taxon>Cellulomonadaceae</taxon>
        <taxon>Cellulomonas</taxon>
    </lineage>
</organism>
<evidence type="ECO:0000256" key="1">
    <source>
        <dbReference type="SAM" id="MobiDB-lite"/>
    </source>
</evidence>
<evidence type="ECO:0000313" key="2">
    <source>
        <dbReference type="EMBL" id="GIG35866.1"/>
    </source>
</evidence>
<name>A0A919PA75_9CELL</name>
<feature type="compositionally biased region" description="Pro residues" evidence="1">
    <location>
        <begin position="39"/>
        <end position="50"/>
    </location>
</feature>
<comment type="caution">
    <text evidence="2">The sequence shown here is derived from an EMBL/GenBank/DDBJ whole genome shotgun (WGS) entry which is preliminary data.</text>
</comment>
<dbReference type="Proteomes" id="UP000642125">
    <property type="component" value="Unassembled WGS sequence"/>
</dbReference>
<proteinExistence type="predicted"/>
<keyword evidence="3" id="KW-1185">Reference proteome</keyword>